<accession>A0A2H3BNR7</accession>
<feature type="non-terminal residue" evidence="1">
    <location>
        <position position="97"/>
    </location>
</feature>
<dbReference type="AlphaFoldDB" id="A0A2H3BNR7"/>
<dbReference type="EMBL" id="KZ293442">
    <property type="protein sequence ID" value="PBK66207.1"/>
    <property type="molecule type" value="Genomic_DNA"/>
</dbReference>
<dbReference type="STRING" id="1076256.A0A2H3BNR7"/>
<keyword evidence="2" id="KW-1185">Reference proteome</keyword>
<reference evidence="2" key="1">
    <citation type="journal article" date="2017" name="Nat. Ecol. Evol.">
        <title>Genome expansion and lineage-specific genetic innovations in the forest pathogenic fungi Armillaria.</title>
        <authorList>
            <person name="Sipos G."/>
            <person name="Prasanna A.N."/>
            <person name="Walter M.C."/>
            <person name="O'Connor E."/>
            <person name="Balint B."/>
            <person name="Krizsan K."/>
            <person name="Kiss B."/>
            <person name="Hess J."/>
            <person name="Varga T."/>
            <person name="Slot J."/>
            <person name="Riley R."/>
            <person name="Boka B."/>
            <person name="Rigling D."/>
            <person name="Barry K."/>
            <person name="Lee J."/>
            <person name="Mihaltcheva S."/>
            <person name="LaButti K."/>
            <person name="Lipzen A."/>
            <person name="Waldron R."/>
            <person name="Moloney N.M."/>
            <person name="Sperisen C."/>
            <person name="Kredics L."/>
            <person name="Vagvoelgyi C."/>
            <person name="Patrignani A."/>
            <person name="Fitzpatrick D."/>
            <person name="Nagy I."/>
            <person name="Doyle S."/>
            <person name="Anderson J.B."/>
            <person name="Grigoriev I.V."/>
            <person name="Gueldener U."/>
            <person name="Muensterkoetter M."/>
            <person name="Nagy L.G."/>
        </authorList>
    </citation>
    <scope>NUCLEOTIDE SEQUENCE [LARGE SCALE GENOMIC DNA]</scope>
    <source>
        <strain evidence="2">28-4</strain>
    </source>
</reference>
<evidence type="ECO:0000313" key="2">
    <source>
        <dbReference type="Proteomes" id="UP000218334"/>
    </source>
</evidence>
<proteinExistence type="predicted"/>
<sequence length="97" mass="11395">MTSEKMKAYGLMYLNNNSKVLVVGQNGIPEKIWKNPQLYPKMFPWLFPYGCGGIRSSGWSDEQHVKYLMMYYDKCFQQDLTFSFIMFSHSQIKSTSQ</sequence>
<organism evidence="1 2">
    <name type="scientific">Armillaria solidipes</name>
    <dbReference type="NCBI Taxonomy" id="1076256"/>
    <lineage>
        <taxon>Eukaryota</taxon>
        <taxon>Fungi</taxon>
        <taxon>Dikarya</taxon>
        <taxon>Basidiomycota</taxon>
        <taxon>Agaricomycotina</taxon>
        <taxon>Agaricomycetes</taxon>
        <taxon>Agaricomycetidae</taxon>
        <taxon>Agaricales</taxon>
        <taxon>Marasmiineae</taxon>
        <taxon>Physalacriaceae</taxon>
        <taxon>Armillaria</taxon>
    </lineage>
</organism>
<name>A0A2H3BNR7_9AGAR</name>
<dbReference type="Proteomes" id="UP000218334">
    <property type="component" value="Unassembled WGS sequence"/>
</dbReference>
<evidence type="ECO:0000313" key="1">
    <source>
        <dbReference type="EMBL" id="PBK66207.1"/>
    </source>
</evidence>
<protein>
    <submittedName>
        <fullName evidence="1">Uncharacterized protein</fullName>
    </submittedName>
</protein>
<gene>
    <name evidence="1" type="ORF">ARMSODRAFT_866588</name>
</gene>